<keyword evidence="3" id="KW-1185">Reference proteome</keyword>
<feature type="compositionally biased region" description="Basic and acidic residues" evidence="1">
    <location>
        <begin position="36"/>
        <end position="46"/>
    </location>
</feature>
<dbReference type="KEGG" id="dpx:DAPPUDRAFT_334173"/>
<sequence length="110" mass="12392">MSLPPEFRVFAFAWDSTPVAEKTLKKLTTRLIALDKSLRNDEEAKSTSDTAYLSKPNRDESQHEEHKEQALPAQYGQNKGKSHPSSQHAAVRKSPFCGVKPDKKSVKLNR</sequence>
<feature type="compositionally biased region" description="Basic and acidic residues" evidence="1">
    <location>
        <begin position="56"/>
        <end position="69"/>
    </location>
</feature>
<dbReference type="InParanoid" id="E9HUX6"/>
<dbReference type="PhylomeDB" id="E9HUX6"/>
<reference evidence="2 3" key="1">
    <citation type="journal article" date="2011" name="Science">
        <title>The ecoresponsive genome of Daphnia pulex.</title>
        <authorList>
            <person name="Colbourne J.K."/>
            <person name="Pfrender M.E."/>
            <person name="Gilbert D."/>
            <person name="Thomas W.K."/>
            <person name="Tucker A."/>
            <person name="Oakley T.H."/>
            <person name="Tokishita S."/>
            <person name="Aerts A."/>
            <person name="Arnold G.J."/>
            <person name="Basu M.K."/>
            <person name="Bauer D.J."/>
            <person name="Caceres C.E."/>
            <person name="Carmel L."/>
            <person name="Casola C."/>
            <person name="Choi J.H."/>
            <person name="Detter J.C."/>
            <person name="Dong Q."/>
            <person name="Dusheyko S."/>
            <person name="Eads B.D."/>
            <person name="Frohlich T."/>
            <person name="Geiler-Samerotte K.A."/>
            <person name="Gerlach D."/>
            <person name="Hatcher P."/>
            <person name="Jogdeo S."/>
            <person name="Krijgsveld J."/>
            <person name="Kriventseva E.V."/>
            <person name="Kultz D."/>
            <person name="Laforsch C."/>
            <person name="Lindquist E."/>
            <person name="Lopez J."/>
            <person name="Manak J.R."/>
            <person name="Muller J."/>
            <person name="Pangilinan J."/>
            <person name="Patwardhan R.P."/>
            <person name="Pitluck S."/>
            <person name="Pritham E.J."/>
            <person name="Rechtsteiner A."/>
            <person name="Rho M."/>
            <person name="Rogozin I.B."/>
            <person name="Sakarya O."/>
            <person name="Salamov A."/>
            <person name="Schaack S."/>
            <person name="Shapiro H."/>
            <person name="Shiga Y."/>
            <person name="Skalitzky C."/>
            <person name="Smith Z."/>
            <person name="Souvorov A."/>
            <person name="Sung W."/>
            <person name="Tang Z."/>
            <person name="Tsuchiya D."/>
            <person name="Tu H."/>
            <person name="Vos H."/>
            <person name="Wang M."/>
            <person name="Wolf Y.I."/>
            <person name="Yamagata H."/>
            <person name="Yamada T."/>
            <person name="Ye Y."/>
            <person name="Shaw J.R."/>
            <person name="Andrews J."/>
            <person name="Crease T.J."/>
            <person name="Tang H."/>
            <person name="Lucas S.M."/>
            <person name="Robertson H.M."/>
            <person name="Bork P."/>
            <person name="Koonin E.V."/>
            <person name="Zdobnov E.M."/>
            <person name="Grigoriev I.V."/>
            <person name="Lynch M."/>
            <person name="Boore J.L."/>
        </authorList>
    </citation>
    <scope>NUCLEOTIDE SEQUENCE [LARGE SCALE GENOMIC DNA]</scope>
</reference>
<name>E9HUX6_DAPPU</name>
<dbReference type="OrthoDB" id="8058585at2759"/>
<organism evidence="2 3">
    <name type="scientific">Daphnia pulex</name>
    <name type="common">Water flea</name>
    <dbReference type="NCBI Taxonomy" id="6669"/>
    <lineage>
        <taxon>Eukaryota</taxon>
        <taxon>Metazoa</taxon>
        <taxon>Ecdysozoa</taxon>
        <taxon>Arthropoda</taxon>
        <taxon>Crustacea</taxon>
        <taxon>Branchiopoda</taxon>
        <taxon>Diplostraca</taxon>
        <taxon>Cladocera</taxon>
        <taxon>Anomopoda</taxon>
        <taxon>Daphniidae</taxon>
        <taxon>Daphnia</taxon>
    </lineage>
</organism>
<feature type="compositionally biased region" description="Basic and acidic residues" evidence="1">
    <location>
        <begin position="100"/>
        <end position="110"/>
    </location>
</feature>
<dbReference type="Proteomes" id="UP000000305">
    <property type="component" value="Unassembled WGS sequence"/>
</dbReference>
<evidence type="ECO:0000313" key="3">
    <source>
        <dbReference type="Proteomes" id="UP000000305"/>
    </source>
</evidence>
<evidence type="ECO:0000256" key="1">
    <source>
        <dbReference type="SAM" id="MobiDB-lite"/>
    </source>
</evidence>
<proteinExistence type="predicted"/>
<feature type="compositionally biased region" description="Polar residues" evidence="1">
    <location>
        <begin position="75"/>
        <end position="88"/>
    </location>
</feature>
<dbReference type="HOGENOM" id="CLU_2173525_0_0_1"/>
<gene>
    <name evidence="2" type="ORF">DAPPUDRAFT_334173</name>
</gene>
<dbReference type="EMBL" id="GL732827">
    <property type="protein sequence ID" value="EFX64451.1"/>
    <property type="molecule type" value="Genomic_DNA"/>
</dbReference>
<accession>E9HUX6</accession>
<dbReference type="AlphaFoldDB" id="E9HUX6"/>
<protein>
    <submittedName>
        <fullName evidence="2">Uncharacterized protein</fullName>
    </submittedName>
</protein>
<feature type="region of interest" description="Disordered" evidence="1">
    <location>
        <begin position="35"/>
        <end position="110"/>
    </location>
</feature>
<evidence type="ECO:0000313" key="2">
    <source>
        <dbReference type="EMBL" id="EFX64451.1"/>
    </source>
</evidence>